<accession>A6HZ56</accession>
<dbReference type="EMBL" id="CH473953">
    <property type="protein sequence ID" value="EDM12487.1"/>
    <property type="molecule type" value="Genomic_DNA"/>
</dbReference>
<reference evidence="3" key="1">
    <citation type="submission" date="2005-09" db="EMBL/GenBank/DDBJ databases">
        <authorList>
            <person name="Mural R.J."/>
            <person name="Li P.W."/>
            <person name="Adams M.D."/>
            <person name="Amanatides P.G."/>
            <person name="Baden-Tillson H."/>
            <person name="Barnstead M."/>
            <person name="Chin S.H."/>
            <person name="Dew I."/>
            <person name="Evans C.A."/>
            <person name="Ferriera S."/>
            <person name="Flanigan M."/>
            <person name="Fosler C."/>
            <person name="Glodek A."/>
            <person name="Gu Z."/>
            <person name="Holt R.A."/>
            <person name="Jennings D."/>
            <person name="Kraft C.L."/>
            <person name="Lu F."/>
            <person name="Nguyen T."/>
            <person name="Nusskern D.R."/>
            <person name="Pfannkoch C.M."/>
            <person name="Sitter C."/>
            <person name="Sutton G.G."/>
            <person name="Venter J.C."/>
            <person name="Wang Z."/>
            <person name="Woodage T."/>
            <person name="Zheng X.H."/>
            <person name="Zhong F."/>
        </authorList>
    </citation>
    <scope>NUCLEOTIDE SEQUENCE [LARGE SCALE GENOMIC DNA]</scope>
    <source>
        <strain>BN</strain>
        <strain evidence="3">Sprague-Dawley</strain>
    </source>
</reference>
<protein>
    <submittedName>
        <fullName evidence="2">Dr1 associated protein 1 (Negative cofactor 2 alpha) (Predicted), isoform CRA_g</fullName>
    </submittedName>
</protein>
<dbReference type="AlphaFoldDB" id="A6HZ56"/>
<feature type="compositionally biased region" description="Basic and acidic residues" evidence="1">
    <location>
        <begin position="1"/>
        <end position="16"/>
    </location>
</feature>
<evidence type="ECO:0000313" key="3">
    <source>
        <dbReference type="Proteomes" id="UP000234681"/>
    </source>
</evidence>
<evidence type="ECO:0000256" key="1">
    <source>
        <dbReference type="SAM" id="MobiDB-lite"/>
    </source>
</evidence>
<feature type="region of interest" description="Disordered" evidence="1">
    <location>
        <begin position="1"/>
        <end position="57"/>
    </location>
</feature>
<name>A6HZ56_RAT</name>
<dbReference type="Proteomes" id="UP000234681">
    <property type="component" value="Chromosome 1"/>
</dbReference>
<organism evidence="2 3">
    <name type="scientific">Rattus norvegicus</name>
    <name type="common">Rat</name>
    <dbReference type="NCBI Taxonomy" id="10116"/>
    <lineage>
        <taxon>Eukaryota</taxon>
        <taxon>Metazoa</taxon>
        <taxon>Chordata</taxon>
        <taxon>Craniata</taxon>
        <taxon>Vertebrata</taxon>
        <taxon>Euteleostomi</taxon>
        <taxon>Mammalia</taxon>
        <taxon>Eutheria</taxon>
        <taxon>Euarchontoglires</taxon>
        <taxon>Glires</taxon>
        <taxon>Rodentia</taxon>
        <taxon>Myomorpha</taxon>
        <taxon>Muroidea</taxon>
        <taxon>Muridae</taxon>
        <taxon>Murinae</taxon>
        <taxon>Rattus</taxon>
    </lineage>
</organism>
<evidence type="ECO:0000313" key="2">
    <source>
        <dbReference type="EMBL" id="EDM12487.1"/>
    </source>
</evidence>
<sequence length="87" mass="9074">MQGDGEDNHTDGDKGPRRGRKPGSSGRKNGGTGSKSKDKKLSGTDSEQEVSEAGGEGLVSSLLQPLYLTPLPYQGSGLPREGPRPSH</sequence>
<proteinExistence type="predicted"/>
<gene>
    <name evidence="2" type="primary">Drap1_predicted</name>
    <name evidence="2" type="ORF">rCG_48449</name>
</gene>